<dbReference type="PANTHER" id="PTHR32044">
    <property type="entry name" value="GLUCOMANNAN 4-BETA-MANNOSYLTRANSFERASE 9"/>
    <property type="match status" value="1"/>
</dbReference>
<feature type="compositionally biased region" description="Polar residues" evidence="11">
    <location>
        <begin position="995"/>
        <end position="1006"/>
    </location>
</feature>
<dbReference type="PROSITE" id="PS50088">
    <property type="entry name" value="ANK_REPEAT"/>
    <property type="match status" value="4"/>
</dbReference>
<keyword evidence="2" id="KW-0328">Glycosyltransferase</keyword>
<keyword evidence="10" id="KW-0040">ANK repeat</keyword>
<dbReference type="CDD" id="cd09279">
    <property type="entry name" value="RNase_HI_like"/>
    <property type="match status" value="1"/>
</dbReference>
<dbReference type="InterPro" id="IPR029044">
    <property type="entry name" value="Nucleotide-diphossugar_trans"/>
</dbReference>
<evidence type="ECO:0000256" key="8">
    <source>
        <dbReference type="ARBA" id="ARBA00023316"/>
    </source>
</evidence>
<feature type="transmembrane region" description="Helical" evidence="12">
    <location>
        <begin position="94"/>
        <end position="114"/>
    </location>
</feature>
<keyword evidence="7 12" id="KW-0472">Membrane</keyword>
<dbReference type="PANTHER" id="PTHR32044:SF11">
    <property type="entry name" value="XYLOGLUCAN GLYCOSYLTRANSFERASE 4"/>
    <property type="match status" value="1"/>
</dbReference>
<comment type="caution">
    <text evidence="14">The sequence shown here is derived from an EMBL/GenBank/DDBJ whole genome shotgun (WGS) entry which is preliminary data.</text>
</comment>
<evidence type="ECO:0000256" key="12">
    <source>
        <dbReference type="SAM" id="Phobius"/>
    </source>
</evidence>
<dbReference type="Gene3D" id="1.25.40.20">
    <property type="entry name" value="Ankyrin repeat-containing domain"/>
    <property type="match status" value="2"/>
</dbReference>
<dbReference type="SUPFAM" id="SSF48403">
    <property type="entry name" value="Ankyrin repeat"/>
    <property type="match status" value="1"/>
</dbReference>
<evidence type="ECO:0000256" key="5">
    <source>
        <dbReference type="ARBA" id="ARBA00022989"/>
    </source>
</evidence>
<feature type="transmembrane region" description="Helical" evidence="12">
    <location>
        <begin position="621"/>
        <end position="641"/>
    </location>
</feature>
<dbReference type="GO" id="GO:0071555">
    <property type="term" value="P:cell wall organization"/>
    <property type="evidence" value="ECO:0007669"/>
    <property type="project" value="UniProtKB-KW"/>
</dbReference>
<evidence type="ECO:0000256" key="4">
    <source>
        <dbReference type="ARBA" id="ARBA00022692"/>
    </source>
</evidence>
<dbReference type="Gene3D" id="3.90.550.10">
    <property type="entry name" value="Spore Coat Polysaccharide Biosynthesis Protein SpsA, Chain A"/>
    <property type="match status" value="1"/>
</dbReference>
<dbReference type="GO" id="GO:0016757">
    <property type="term" value="F:glycosyltransferase activity"/>
    <property type="evidence" value="ECO:0007669"/>
    <property type="project" value="UniProtKB-KW"/>
</dbReference>
<dbReference type="Proteomes" id="UP000583929">
    <property type="component" value="Unassembled WGS sequence"/>
</dbReference>
<dbReference type="GO" id="GO:0099402">
    <property type="term" value="P:plant organ development"/>
    <property type="evidence" value="ECO:0007669"/>
    <property type="project" value="UniProtKB-ARBA"/>
</dbReference>
<dbReference type="InterPro" id="IPR012337">
    <property type="entry name" value="RNaseH-like_sf"/>
</dbReference>
<evidence type="ECO:0000313" key="15">
    <source>
        <dbReference type="Proteomes" id="UP000583929"/>
    </source>
</evidence>
<dbReference type="PRINTS" id="PR01415">
    <property type="entry name" value="ANKYRIN"/>
</dbReference>
<dbReference type="GO" id="GO:0003676">
    <property type="term" value="F:nucleic acid binding"/>
    <property type="evidence" value="ECO:0007669"/>
    <property type="project" value="InterPro"/>
</dbReference>
<feature type="transmembrane region" description="Helical" evidence="12">
    <location>
        <begin position="145"/>
        <end position="163"/>
    </location>
</feature>
<feature type="transmembrane region" description="Helical" evidence="12">
    <location>
        <begin position="496"/>
        <end position="514"/>
    </location>
</feature>
<dbReference type="InterPro" id="IPR036770">
    <property type="entry name" value="Ankyrin_rpt-contain_sf"/>
</dbReference>
<dbReference type="Gene3D" id="3.30.420.10">
    <property type="entry name" value="Ribonuclease H-like superfamily/Ribonuclease H"/>
    <property type="match status" value="1"/>
</dbReference>
<evidence type="ECO:0000259" key="13">
    <source>
        <dbReference type="PROSITE" id="PS50879"/>
    </source>
</evidence>
<dbReference type="GO" id="GO:0004523">
    <property type="term" value="F:RNA-DNA hybrid ribonuclease activity"/>
    <property type="evidence" value="ECO:0007669"/>
    <property type="project" value="InterPro"/>
</dbReference>
<feature type="repeat" description="ANK" evidence="10">
    <location>
        <begin position="1149"/>
        <end position="1181"/>
    </location>
</feature>
<feature type="repeat" description="ANK" evidence="10">
    <location>
        <begin position="1083"/>
        <end position="1115"/>
    </location>
</feature>
<evidence type="ECO:0000256" key="6">
    <source>
        <dbReference type="ARBA" id="ARBA00023034"/>
    </source>
</evidence>
<keyword evidence="8" id="KW-0961">Cell wall biogenesis/degradation</keyword>
<sequence>MAPNNTVVVTVEKPMKSVLGVTGMESSLFLEKQKAVSPKQLTWVFLLKVQRTLACLSWMTMASKTMFVAAKKRIALSDLNNDDEPKTRGKLYRFIKAFLALSIVALVIELVAHFKSWNLNLIQPWEVQGLVQWTYMAWLSFRADYIAPVVIMLSRFCTVLFLIQSLDRLVLCFGCFWIKYKKLKPTIEPNAYDTEDPSSFPKVLVQIPMCNEREVYAQSIAAVCQLDWPKDRILIQVLDDSSDGTVQLLIKDEVSSWSQKGVNIVYRHRLIRTGYKAGNLKSAMSCDYVKDYEFVAIFDADFQPNSDFLKQTVPHFKGKPDVGLVQARWSFINKDENLLTRLQNINLCFHFEVEQQVNGVFLNFFGFNGTAGVWRIKALEESGGWLERTTVEDMDIAVRAHLNGWKFVFLNDVKVICEVPESYEAYKKQQHRWHSGPMQLFRLCLPSIITSKISMWKKANLIFLFFLLRKLILPFYSFTLFCIILPLTMFIPEAELPLWVICYVPIFMSFLNILPAPKSFPFLVPYLLFENTMSVTKFNAMVSGLFQLGSAYEWVVTKKTGRSSESDLLALAERESKSSNEEKILRRYSESGLELLSKLKEQEVKIEVPSKNKKKNKTNKLYKKELVLAFLLLTASARSLLSAHGVHFYFLLFQGLSFLVMGLDLIADIEDHQIVSSLKLESFTKWTSVMAPSKLTPPNSCSFVGELNTLLGLSFFETQVSDFHICPNNQLVPLGFPRHNLKPHSRSQIQPECHILINRNNSPNLSPVKSLSREIHWFSGLFLVTLIKSRDCSLVYEGSLMRVSGVGNVREVERNGVVVNTLVFVAIVEPHVDVNGGVFGIFQGHVECWCDELKSRKWLNEKTCAAFCVIIFNQLYLLTATLPDLSLLHSLHRRRSPVSVYITGFVDNVVLLQSTNLLKVYSPRRGICGLFLYQKHSNMKTFAVESNQVSSLKPQQVAWEEPDDGSDSEDEDGEEVEENDLDFESDWEEEKNDAMDTSVSVQSSQRDTYEEDLVKEVEQLLGPEERAILYQSSTPNLEKISTEKWSPLHTLALSGQIPFMDELLEQGVDIDFVDKARLKLDLDGLTALHTAIIGSKIAVISHLLRKGASPHIKDRDGATPLHYAAQVGSMQIVKLLIKYNVDLNVADNEEWTPLHIAVQARNRDIVKVLLLNGADANRRNKDGKTALDLSLCYGKDFKSYDLASLMYDPNISVHKGYNLSKEAEDFLVSQGLKNATYSISVNDMKDNLHGKLGKLVACPYQQPASFEEDDDSSPEAWQEALELIELAEKVGCSSIPRISQNKDFKSNSYMTPIEKFNVSSRCDSCILEFDGASKGNPGQAGAGAVLRAGDGSVVWQLREGVGIATNNVAEYRALILGLKQALKKGFKHICCQGDSMLVCKQTTGEWKTKNQNMANLCKQAKELMEKFSSSQITHVYREHNSEADAQANQAIYLRDGEVAEDFIPCRNTRFRSYGVSASSSKCWIALMPNSNMSRGVSKVRSVEEETLIPEQEEEQATTQQEGEGEAASSSEQQAVSVPVSASDTLTMFFQADGTMSEAGIPKVVDALESRKPKYMMFENLGLTISISFPLICSHGYFYMCSFYVLHFKIEIAYSCFILQQIEGVSNLKVNVIEGIASVELEKQTTVQATGVASSLVETIQGSGFKLQTLNLSFDEEESLAAV</sequence>
<feature type="region of interest" description="Disordered" evidence="11">
    <location>
        <begin position="1498"/>
        <end position="1534"/>
    </location>
</feature>
<evidence type="ECO:0000256" key="3">
    <source>
        <dbReference type="ARBA" id="ARBA00022679"/>
    </source>
</evidence>
<dbReference type="Pfam" id="PF13632">
    <property type="entry name" value="Glyco_trans_2_3"/>
    <property type="match status" value="1"/>
</dbReference>
<feature type="region of interest" description="Disordered" evidence="11">
    <location>
        <begin position="953"/>
        <end position="1008"/>
    </location>
</feature>
<dbReference type="SUPFAM" id="SSF53098">
    <property type="entry name" value="Ribonuclease H-like"/>
    <property type="match status" value="1"/>
</dbReference>
<reference evidence="14 15" key="1">
    <citation type="journal article" date="2020" name="bioRxiv">
        <title>Sequence and annotation of 42 cannabis genomes reveals extensive copy number variation in cannabinoid synthesis and pathogen resistance genes.</title>
        <authorList>
            <person name="Mckernan K.J."/>
            <person name="Helbert Y."/>
            <person name="Kane L.T."/>
            <person name="Ebling H."/>
            <person name="Zhang L."/>
            <person name="Liu B."/>
            <person name="Eaton Z."/>
            <person name="Mclaughlin S."/>
            <person name="Kingan S."/>
            <person name="Baybayan P."/>
            <person name="Concepcion G."/>
            <person name="Jordan M."/>
            <person name="Riva A."/>
            <person name="Barbazuk W."/>
            <person name="Harkins T."/>
        </authorList>
    </citation>
    <scope>NUCLEOTIDE SEQUENCE [LARGE SCALE GENOMIC DNA]</scope>
    <source>
        <strain evidence="15">cv. Jamaican Lion 4</strain>
        <tissue evidence="14">Leaf</tissue>
    </source>
</reference>
<proteinExistence type="inferred from homology"/>
<dbReference type="Pfam" id="PF13456">
    <property type="entry name" value="RVT_3"/>
    <property type="match status" value="1"/>
</dbReference>
<accession>A0A7J6H7V4</accession>
<feature type="compositionally biased region" description="Acidic residues" evidence="11">
    <location>
        <begin position="1504"/>
        <end position="1515"/>
    </location>
</feature>
<dbReference type="SUPFAM" id="SSF53448">
    <property type="entry name" value="Nucleotide-diphospho-sugar transferases"/>
    <property type="match status" value="1"/>
</dbReference>
<evidence type="ECO:0000256" key="7">
    <source>
        <dbReference type="ARBA" id="ARBA00023136"/>
    </source>
</evidence>
<dbReference type="EMBL" id="JAATIQ010000062">
    <property type="protein sequence ID" value="KAF4390678.1"/>
    <property type="molecule type" value="Genomic_DNA"/>
</dbReference>
<evidence type="ECO:0000256" key="10">
    <source>
        <dbReference type="PROSITE-ProRule" id="PRU00023"/>
    </source>
</evidence>
<dbReference type="GO" id="GO:0000139">
    <property type="term" value="C:Golgi membrane"/>
    <property type="evidence" value="ECO:0007669"/>
    <property type="project" value="UniProtKB-SubCell"/>
</dbReference>
<feature type="repeat" description="ANK" evidence="10">
    <location>
        <begin position="1043"/>
        <end position="1075"/>
    </location>
</feature>
<feature type="compositionally biased region" description="Low complexity" evidence="11">
    <location>
        <begin position="1516"/>
        <end position="1534"/>
    </location>
</feature>
<dbReference type="SMART" id="SM00248">
    <property type="entry name" value="ANK"/>
    <property type="match status" value="5"/>
</dbReference>
<dbReference type="InterPro" id="IPR002156">
    <property type="entry name" value="RNaseH_domain"/>
</dbReference>
<keyword evidence="6" id="KW-0333">Golgi apparatus</keyword>
<keyword evidence="3" id="KW-0808">Transferase</keyword>
<evidence type="ECO:0000256" key="11">
    <source>
        <dbReference type="SAM" id="MobiDB-lite"/>
    </source>
</evidence>
<feature type="transmembrane region" description="Helical" evidence="12">
    <location>
        <begin position="461"/>
        <end position="490"/>
    </location>
</feature>
<evidence type="ECO:0000256" key="1">
    <source>
        <dbReference type="ARBA" id="ARBA00004653"/>
    </source>
</evidence>
<dbReference type="PROSITE" id="PS50297">
    <property type="entry name" value="ANK_REP_REGION"/>
    <property type="match status" value="4"/>
</dbReference>
<dbReference type="FunFam" id="3.90.550.10:FF:000007">
    <property type="entry name" value="probable xyloglucan glycosyltransferase 5"/>
    <property type="match status" value="1"/>
</dbReference>
<dbReference type="Pfam" id="PF12796">
    <property type="entry name" value="Ank_2"/>
    <property type="match status" value="1"/>
</dbReference>
<dbReference type="InterPro" id="IPR002110">
    <property type="entry name" value="Ankyrin_rpt"/>
</dbReference>
<feature type="repeat" description="ANK" evidence="10">
    <location>
        <begin position="1116"/>
        <end position="1148"/>
    </location>
</feature>
<name>A0A7J6H7V4_CANSA</name>
<dbReference type="FunFam" id="3.30.420.10:FF:000076">
    <property type="entry name" value="RBR-type E3 ubiquitin transferase"/>
    <property type="match status" value="1"/>
</dbReference>
<gene>
    <name evidence="14" type="ORF">G4B88_015568</name>
</gene>
<comment type="subcellular location">
    <subcellularLocation>
        <location evidence="1">Golgi apparatus membrane</location>
        <topology evidence="1">Multi-pass membrane protein</topology>
    </subcellularLocation>
</comment>
<keyword evidence="5 12" id="KW-1133">Transmembrane helix</keyword>
<dbReference type="PROSITE" id="PS50879">
    <property type="entry name" value="RNASE_H_1"/>
    <property type="match status" value="1"/>
</dbReference>
<dbReference type="GO" id="GO:0048868">
    <property type="term" value="P:pollen tube development"/>
    <property type="evidence" value="ECO:0007669"/>
    <property type="project" value="UniProtKB-ARBA"/>
</dbReference>
<comment type="similarity">
    <text evidence="9">Belongs to the glycosyltransferase 2 family. Plant cellulose synthase-like C subfamily.</text>
</comment>
<evidence type="ECO:0000256" key="2">
    <source>
        <dbReference type="ARBA" id="ARBA00022676"/>
    </source>
</evidence>
<feature type="transmembrane region" description="Helical" evidence="12">
    <location>
        <begin position="1580"/>
        <end position="1599"/>
    </location>
</feature>
<dbReference type="InterPro" id="IPR001173">
    <property type="entry name" value="Glyco_trans_2-like"/>
</dbReference>
<keyword evidence="4 12" id="KW-0812">Transmembrane</keyword>
<protein>
    <recommendedName>
        <fullName evidence="13">RNase H type-1 domain-containing protein</fullName>
    </recommendedName>
</protein>
<organism evidence="14 15">
    <name type="scientific">Cannabis sativa</name>
    <name type="common">Hemp</name>
    <name type="synonym">Marijuana</name>
    <dbReference type="NCBI Taxonomy" id="3483"/>
    <lineage>
        <taxon>Eukaryota</taxon>
        <taxon>Viridiplantae</taxon>
        <taxon>Streptophyta</taxon>
        <taxon>Embryophyta</taxon>
        <taxon>Tracheophyta</taxon>
        <taxon>Spermatophyta</taxon>
        <taxon>Magnoliopsida</taxon>
        <taxon>eudicotyledons</taxon>
        <taxon>Gunneridae</taxon>
        <taxon>Pentapetalae</taxon>
        <taxon>rosids</taxon>
        <taxon>fabids</taxon>
        <taxon>Rosales</taxon>
        <taxon>Cannabaceae</taxon>
        <taxon>Cannabis</taxon>
    </lineage>
</organism>
<evidence type="ECO:0000313" key="14">
    <source>
        <dbReference type="EMBL" id="KAF4390678.1"/>
    </source>
</evidence>
<keyword evidence="15" id="KW-1185">Reference proteome</keyword>
<dbReference type="InterPro" id="IPR036397">
    <property type="entry name" value="RNaseH_sf"/>
</dbReference>
<feature type="domain" description="RNase H type-1" evidence="13">
    <location>
        <begin position="1321"/>
        <end position="1452"/>
    </location>
</feature>
<feature type="compositionally biased region" description="Acidic residues" evidence="11">
    <location>
        <begin position="960"/>
        <end position="991"/>
    </location>
</feature>
<evidence type="ECO:0000256" key="9">
    <source>
        <dbReference type="ARBA" id="ARBA00061151"/>
    </source>
</evidence>